<feature type="domain" description="Glycosyl transferase family 1" evidence="4">
    <location>
        <begin position="232"/>
        <end position="394"/>
    </location>
</feature>
<dbReference type="Pfam" id="PF13439">
    <property type="entry name" value="Glyco_transf_4"/>
    <property type="match status" value="1"/>
</dbReference>
<evidence type="ECO:0000256" key="3">
    <source>
        <dbReference type="SAM" id="MobiDB-lite"/>
    </source>
</evidence>
<dbReference type="InterPro" id="IPR001296">
    <property type="entry name" value="Glyco_trans_1"/>
</dbReference>
<comment type="caution">
    <text evidence="6">The sequence shown here is derived from an EMBL/GenBank/DDBJ whole genome shotgun (WGS) entry which is preliminary data.</text>
</comment>
<evidence type="ECO:0000259" key="4">
    <source>
        <dbReference type="Pfam" id="PF00534"/>
    </source>
</evidence>
<dbReference type="Pfam" id="PF00534">
    <property type="entry name" value="Glycos_transf_1"/>
    <property type="match status" value="1"/>
</dbReference>
<name>A0A7W9YEI4_9ACTN</name>
<evidence type="ECO:0000313" key="6">
    <source>
        <dbReference type="EMBL" id="MBB6170698.1"/>
    </source>
</evidence>
<dbReference type="SUPFAM" id="SSF53756">
    <property type="entry name" value="UDP-Glycosyltransferase/glycogen phosphorylase"/>
    <property type="match status" value="1"/>
</dbReference>
<feature type="region of interest" description="Disordered" evidence="3">
    <location>
        <begin position="1"/>
        <end position="28"/>
    </location>
</feature>
<feature type="domain" description="Glycosyltransferase subfamily 4-like N-terminal" evidence="5">
    <location>
        <begin position="43"/>
        <end position="220"/>
    </location>
</feature>
<dbReference type="InterPro" id="IPR050194">
    <property type="entry name" value="Glycosyltransferase_grp1"/>
</dbReference>
<accession>A0A7W9YEI4</accession>
<gene>
    <name evidence="6" type="ORF">HNR23_000758</name>
</gene>
<dbReference type="GO" id="GO:1901137">
    <property type="term" value="P:carbohydrate derivative biosynthetic process"/>
    <property type="evidence" value="ECO:0007669"/>
    <property type="project" value="UniProtKB-ARBA"/>
</dbReference>
<dbReference type="PANTHER" id="PTHR45947">
    <property type="entry name" value="SULFOQUINOVOSYL TRANSFERASE SQD2"/>
    <property type="match status" value="1"/>
</dbReference>
<keyword evidence="2 6" id="KW-0808">Transferase</keyword>
<dbReference type="GO" id="GO:0016758">
    <property type="term" value="F:hexosyltransferase activity"/>
    <property type="evidence" value="ECO:0007669"/>
    <property type="project" value="TreeGrafter"/>
</dbReference>
<reference evidence="6 7" key="1">
    <citation type="submission" date="2020-08" db="EMBL/GenBank/DDBJ databases">
        <title>Sequencing the genomes of 1000 actinobacteria strains.</title>
        <authorList>
            <person name="Klenk H.-P."/>
        </authorList>
    </citation>
    <scope>NUCLEOTIDE SEQUENCE [LARGE SCALE GENOMIC DNA]</scope>
    <source>
        <strain evidence="6 7">DSM 46659</strain>
    </source>
</reference>
<dbReference type="InterPro" id="IPR028098">
    <property type="entry name" value="Glyco_trans_4-like_N"/>
</dbReference>
<proteinExistence type="predicted"/>
<protein>
    <submittedName>
        <fullName evidence="6">Glycosyltransferase involved in cell wall biosynthesis</fullName>
    </submittedName>
</protein>
<dbReference type="PANTHER" id="PTHR45947:SF3">
    <property type="entry name" value="SULFOQUINOVOSYL TRANSFERASE SQD2"/>
    <property type="match status" value="1"/>
</dbReference>
<organism evidence="6 7">
    <name type="scientific">Nocardiopsis mwathae</name>
    <dbReference type="NCBI Taxonomy" id="1472723"/>
    <lineage>
        <taxon>Bacteria</taxon>
        <taxon>Bacillati</taxon>
        <taxon>Actinomycetota</taxon>
        <taxon>Actinomycetes</taxon>
        <taxon>Streptosporangiales</taxon>
        <taxon>Nocardiopsidaceae</taxon>
        <taxon>Nocardiopsis</taxon>
    </lineage>
</organism>
<dbReference type="Proteomes" id="UP000546642">
    <property type="component" value="Unassembled WGS sequence"/>
</dbReference>
<dbReference type="Gene3D" id="3.40.50.2000">
    <property type="entry name" value="Glycogen Phosphorylase B"/>
    <property type="match status" value="2"/>
</dbReference>
<keyword evidence="7" id="KW-1185">Reference proteome</keyword>
<dbReference type="EMBL" id="JACHDS010000001">
    <property type="protein sequence ID" value="MBB6170698.1"/>
    <property type="molecule type" value="Genomic_DNA"/>
</dbReference>
<dbReference type="AlphaFoldDB" id="A0A7W9YEI4"/>
<evidence type="ECO:0000313" key="7">
    <source>
        <dbReference type="Proteomes" id="UP000546642"/>
    </source>
</evidence>
<evidence type="ECO:0000256" key="1">
    <source>
        <dbReference type="ARBA" id="ARBA00022676"/>
    </source>
</evidence>
<sequence length="443" mass="48249">MTTQPSDRPFPHASPAGRDGDPPGAPEAPLRILIAADTYPPDVNGAAYFTHRLATGLAQRGHEVHVVCASDTGRPGTGHDAGVVLHRLRSAPLIVHPTMRTALPLGVSGHVARLIDRLAPHVVHAQSHFTVSRAAIRRGRLSGTPVVLTNHFMPDNLFAHAHIPQRLHSAAGTLAWRDMIRVAYEADYVTTPTRRASGLLADKGFTRTVEAVSCGIDLERFHPRPGERRAARDRFGLPDRDTMVFVGRLDEEKRIDDLIRALPRVHRERDLQLALAGTGQRQSALRDLAQRLGVADRVHFLGFVPDEDLPLVYVAADVFAIGSVAELQSIATLEAMSTGLPVVAADALALPHLVDEGRNGYLYPPGDTAALADRLLDVLAPGDRRTAMGTASREIARTHDHRRSLDRFEEIYAGIRPRPVPRGARRFSVIGLTEVRCRQGVAA</sequence>
<evidence type="ECO:0000259" key="5">
    <source>
        <dbReference type="Pfam" id="PF13439"/>
    </source>
</evidence>
<evidence type="ECO:0000256" key="2">
    <source>
        <dbReference type="ARBA" id="ARBA00022679"/>
    </source>
</evidence>
<keyword evidence="1" id="KW-0328">Glycosyltransferase</keyword>